<evidence type="ECO:0000313" key="2">
    <source>
        <dbReference type="Proteomes" id="UP000479000"/>
    </source>
</evidence>
<accession>A0A6H5GTU0</accession>
<protein>
    <submittedName>
        <fullName evidence="1">Uncharacterized protein</fullName>
    </submittedName>
</protein>
<reference evidence="1 2" key="1">
    <citation type="submission" date="2020-02" db="EMBL/GenBank/DDBJ databases">
        <authorList>
            <person name="Ferguson B K."/>
        </authorList>
    </citation>
    <scope>NUCLEOTIDE SEQUENCE [LARGE SCALE GENOMIC DNA]</scope>
</reference>
<dbReference type="EMBL" id="CADCXU010018440">
    <property type="protein sequence ID" value="CAB0006812.1"/>
    <property type="molecule type" value="Genomic_DNA"/>
</dbReference>
<dbReference type="AlphaFoldDB" id="A0A6H5GTU0"/>
<name>A0A6H5GTU0_9HEMI</name>
<evidence type="ECO:0000313" key="1">
    <source>
        <dbReference type="EMBL" id="CAB0006812.1"/>
    </source>
</evidence>
<organism evidence="1 2">
    <name type="scientific">Nesidiocoris tenuis</name>
    <dbReference type="NCBI Taxonomy" id="355587"/>
    <lineage>
        <taxon>Eukaryota</taxon>
        <taxon>Metazoa</taxon>
        <taxon>Ecdysozoa</taxon>
        <taxon>Arthropoda</taxon>
        <taxon>Hexapoda</taxon>
        <taxon>Insecta</taxon>
        <taxon>Pterygota</taxon>
        <taxon>Neoptera</taxon>
        <taxon>Paraneoptera</taxon>
        <taxon>Hemiptera</taxon>
        <taxon>Heteroptera</taxon>
        <taxon>Panheteroptera</taxon>
        <taxon>Cimicomorpha</taxon>
        <taxon>Miridae</taxon>
        <taxon>Dicyphina</taxon>
        <taxon>Nesidiocoris</taxon>
    </lineage>
</organism>
<proteinExistence type="predicted"/>
<keyword evidence="2" id="KW-1185">Reference proteome</keyword>
<sequence>MDWSINVLLSIKLMKKASPTNLDVLRCGLKFTNYPQLLLTGSPESSCHRKTVNVGSTRRLRVWTVLKVKLLRGLVQVYMAETRSVAMTCVELMESHGADGLASVALATGNDDYNHD</sequence>
<dbReference type="Proteomes" id="UP000479000">
    <property type="component" value="Unassembled WGS sequence"/>
</dbReference>
<gene>
    <name evidence="1" type="ORF">NTEN_LOCUS12280</name>
</gene>